<keyword evidence="1" id="KW-0433">Leucine-rich repeat</keyword>
<accession>A0A4Y2AIR1</accession>
<comment type="caution">
    <text evidence="5">The sequence shown here is derived from an EMBL/GenBank/DDBJ whole genome shotgun (WGS) entry which is preliminary data.</text>
</comment>
<evidence type="ECO:0000256" key="1">
    <source>
        <dbReference type="ARBA" id="ARBA00022614"/>
    </source>
</evidence>
<dbReference type="PRINTS" id="PR00019">
    <property type="entry name" value="LEURICHRPT"/>
</dbReference>
<keyword evidence="3" id="KW-0812">Transmembrane</keyword>
<dbReference type="InterPro" id="IPR001611">
    <property type="entry name" value="Leu-rich_rpt"/>
</dbReference>
<dbReference type="InterPro" id="IPR025875">
    <property type="entry name" value="Leu-rich_rpt_4"/>
</dbReference>
<feature type="signal peptide" evidence="4">
    <location>
        <begin position="1"/>
        <end position="18"/>
    </location>
</feature>
<evidence type="ECO:0000256" key="3">
    <source>
        <dbReference type="SAM" id="Phobius"/>
    </source>
</evidence>
<keyword evidence="3" id="KW-1133">Transmembrane helix</keyword>
<evidence type="ECO:0000313" key="6">
    <source>
        <dbReference type="Proteomes" id="UP000499080"/>
    </source>
</evidence>
<organism evidence="5 6">
    <name type="scientific">Araneus ventricosus</name>
    <name type="common">Orbweaver spider</name>
    <name type="synonym">Epeira ventricosa</name>
    <dbReference type="NCBI Taxonomy" id="182803"/>
    <lineage>
        <taxon>Eukaryota</taxon>
        <taxon>Metazoa</taxon>
        <taxon>Ecdysozoa</taxon>
        <taxon>Arthropoda</taxon>
        <taxon>Chelicerata</taxon>
        <taxon>Arachnida</taxon>
        <taxon>Araneae</taxon>
        <taxon>Araneomorphae</taxon>
        <taxon>Entelegynae</taxon>
        <taxon>Araneoidea</taxon>
        <taxon>Araneidae</taxon>
        <taxon>Araneus</taxon>
    </lineage>
</organism>
<dbReference type="SMART" id="SM00364">
    <property type="entry name" value="LRR_BAC"/>
    <property type="match status" value="10"/>
</dbReference>
<dbReference type="EMBL" id="BGPR01000017">
    <property type="protein sequence ID" value="GBL79075.1"/>
    <property type="molecule type" value="Genomic_DNA"/>
</dbReference>
<dbReference type="FunFam" id="3.80.10.10:FF:001164">
    <property type="entry name" value="GH01279p"/>
    <property type="match status" value="1"/>
</dbReference>
<dbReference type="PANTHER" id="PTHR45712:SF22">
    <property type="entry name" value="INSULIN-LIKE GROWTH FACTOR-BINDING PROTEIN COMPLEX ACID LABILE SUBUNIT"/>
    <property type="match status" value="1"/>
</dbReference>
<feature type="chain" id="PRO_5021488791" evidence="4">
    <location>
        <begin position="19"/>
        <end position="1236"/>
    </location>
</feature>
<dbReference type="Pfam" id="PF12799">
    <property type="entry name" value="LRR_4"/>
    <property type="match status" value="1"/>
</dbReference>
<keyword evidence="4" id="KW-0732">Signal</keyword>
<dbReference type="OrthoDB" id="1111193at2759"/>
<dbReference type="SMART" id="SM00369">
    <property type="entry name" value="LRR_TYP"/>
    <property type="match status" value="24"/>
</dbReference>
<proteinExistence type="predicted"/>
<gene>
    <name evidence="5" type="primary">chp_5</name>
    <name evidence="5" type="ORF">AVEN_49016_1</name>
</gene>
<dbReference type="SUPFAM" id="SSF52058">
    <property type="entry name" value="L domain-like"/>
    <property type="match status" value="4"/>
</dbReference>
<dbReference type="Proteomes" id="UP000499080">
    <property type="component" value="Unassembled WGS sequence"/>
</dbReference>
<feature type="transmembrane region" description="Helical" evidence="3">
    <location>
        <begin position="1212"/>
        <end position="1233"/>
    </location>
</feature>
<name>A0A4Y2AIR1_ARAVE</name>
<keyword evidence="2" id="KW-0677">Repeat</keyword>
<dbReference type="AlphaFoldDB" id="A0A4Y2AIR1"/>
<evidence type="ECO:0000256" key="2">
    <source>
        <dbReference type="ARBA" id="ARBA00022737"/>
    </source>
</evidence>
<evidence type="ECO:0000313" key="5">
    <source>
        <dbReference type="EMBL" id="GBL79075.1"/>
    </source>
</evidence>
<reference evidence="5 6" key="1">
    <citation type="journal article" date="2019" name="Sci. Rep.">
        <title>Orb-weaving spider Araneus ventricosus genome elucidates the spidroin gene catalogue.</title>
        <authorList>
            <person name="Kono N."/>
            <person name="Nakamura H."/>
            <person name="Ohtoshi R."/>
            <person name="Moran D.A.P."/>
            <person name="Shinohara A."/>
            <person name="Yoshida Y."/>
            <person name="Fujiwara M."/>
            <person name="Mori M."/>
            <person name="Tomita M."/>
            <person name="Arakawa K."/>
        </authorList>
    </citation>
    <scope>NUCLEOTIDE SEQUENCE [LARGE SCALE GENOMIC DNA]</scope>
</reference>
<dbReference type="PANTHER" id="PTHR45712">
    <property type="entry name" value="AGAP008170-PA"/>
    <property type="match status" value="1"/>
</dbReference>
<dbReference type="InterPro" id="IPR032675">
    <property type="entry name" value="LRR_dom_sf"/>
</dbReference>
<keyword evidence="6" id="KW-1185">Reference proteome</keyword>
<dbReference type="Pfam" id="PF13855">
    <property type="entry name" value="LRR_8"/>
    <property type="match status" value="8"/>
</dbReference>
<evidence type="ECO:0000256" key="4">
    <source>
        <dbReference type="SAM" id="SignalP"/>
    </source>
</evidence>
<sequence length="1236" mass="141462">MKFFDKLCLLLFLTNVDSRLKEQHRPCSFNPLCTCSNGGPDLGSVCCHNIPLMTVPSQINNSAIYIMSLKDNKLRFLEDNSLNGTGLWKLQINNNLLTDLPPNALAGLEKTLSILDLRNNNLIRIPKEAIQNLEKLSNLNLADNKIAFLHTDDFRNLGTSLKVLDLSENALMQVQNDAFRNMISLEVLNLAYNSIISIDDITFHGGLNNLKHINLMGNQLQQIPLNALANFKNIKIVNLNENLISTISEGREIRSRIYLDELHLEHNLIKELTAESFRLFNQVNRIFLKGNPLTTVNDTFLTANTTEVYMPYCSISEITKNAFFSSTHSLQVLDLSYNNIKEFPILPLTKLTKLSLAGNSIQEVTPEDIKYCGNPLKYLDISGSKMNGLSQESMKYLPNIRELSFNKLTPVINSEYLQNVGPSMEKLSLTKSSIKVIENGAFHRLSGLKSLDLSHNAITKIGNTTFRDVKHSLEKLVLHNALKISIFPYKALNSLSKLEYLDASSNRIQYLPQNSFSSSQNLRYLILNHNELKDLDMNIVNDMHNPNLAYLKIAFNKIRELKSHIFRNLRNLIYLQLNDNLIETIQKSAFLDLDSAMIIRLEGNSIETIDNEAFQNLPNIQLINLGYNELSSFNLEAFNQVGRLSTLRIDVDHNNIQNLTGNYTVIHTSSNIKHLNFSYNNISYLDTNYLDPIRLSLTVLDLSHNKLVNLTTQAFTNLAHLQTLILSNNEIERIDEEEFKGLRSIQILDLSKNNLYTLPENLFERQKQLRILSLAYNEMEQIPGDIFKATIIEQLDLSFNDLEEFPEDSIFHIKDTLQFLDLTGNQIESLNFSSITSLQSLRYLSLSRNKLILPSSAEQLQLPNLMTLDLSHNSIKELPAWMTNHLPSSLEELNLANTSLKIIPMLSTCNILMLNLSSNSIQTVEQETLEQLKKIQIIDLSNNLLLNTHNNIWSNLQQLKCLYLQKNPIQKLSNNSFTNMERLQELFIKNLKLQEIDQDTFHQLTALKKIELDTYTGRSTNISQMFHGNQGIHEIHLHVQENGLDGIFNGDLPKSLKSIILEGDNLRYLDESVFSSIRSHTLNLNIRNSNITKFPQKVFENMKEVKNFTAAFRNNKLQTLEKLYTTEREVPEKHLKHLKLTGNQLNCNCELSWIWEWIKEYEYETRCEEMICEETYLHDLREAVCVNMNNRSIITVFKTDLDCFSSGTSAKASLGILLHFFLSTAFILFYNIVIVA</sequence>
<protein>
    <submittedName>
        <fullName evidence="5">Chaoptin</fullName>
    </submittedName>
</protein>
<dbReference type="InterPro" id="IPR050333">
    <property type="entry name" value="SLRP"/>
</dbReference>
<dbReference type="InterPro" id="IPR003591">
    <property type="entry name" value="Leu-rich_rpt_typical-subtyp"/>
</dbReference>
<keyword evidence="3" id="KW-0472">Membrane</keyword>
<dbReference type="SMART" id="SM00365">
    <property type="entry name" value="LRR_SD22"/>
    <property type="match status" value="12"/>
</dbReference>
<dbReference type="Gene3D" id="3.80.10.10">
    <property type="entry name" value="Ribonuclease Inhibitor"/>
    <property type="match status" value="9"/>
</dbReference>
<dbReference type="PROSITE" id="PS51450">
    <property type="entry name" value="LRR"/>
    <property type="match status" value="9"/>
</dbReference>